<dbReference type="GO" id="GO:0000172">
    <property type="term" value="C:ribonuclease MRP complex"/>
    <property type="evidence" value="ECO:0007669"/>
    <property type="project" value="TreeGrafter"/>
</dbReference>
<dbReference type="Proteomes" id="UP000764110">
    <property type="component" value="Unassembled WGS sequence"/>
</dbReference>
<sequence length="750" mass="81783">MTTPIAPPGRKRLVHHLDTPFSTVSWPEISSDDQDTILELLCNLLSPIGQHRRTHIKPSRGKRAAKLEAKVSKQDVLPSVTNIPRPPKPVLCNHVDIGFNAITRGFESMSGSKSTGKPEPDSSKRPYSMVFVTRGNQSATFNCHFPKMVTASSHKLDPQHNIKLIGFSKPCSDRLSSCLGIARVSALAITRDAPGADALWTFVKKHVPTIHAEWLNGKNDPHYRPTQISSVETVVGAKKLKITQAARLLRSEKEEQECQTAVATYLRNYQRPRTVLFLFFLHPALVIAEVFPPLERNIPLFSFDTTEMAAFNDPQKLADAIALAQSFKSGQFSEKRDRKSKARVEAIDIADSSEIHRDRTWHTRQQLVADKGWQIGQLRAEDAVIGKAVFDFLNRNDLAPTPAATPPEPINRLPPTSETTADLTSPRSSTATPKPTVKVLPASETTADLTSPRSSAATPKPTVKLPPTPETTVNFTGPRSPTSASASTPLTPESLIQGPGDNHTSPADSPQKPADEQEADQLAELLSSFSFKEKSSTGDDPGNIMDRFLELLARKEMSEHLSQDKQSCVKISHTTTHNDAKQEEKDGFEETTATSQHHQPMKADQPVSLNANADLLTTKSKQLCPKAPAFAPSKAESANGGIGSLSPKEIEVTDNDQHQGEKLPFTGQFSSSSDGTPYGHWPATEKVTPALPVTYTVWVPVHYPMPNAFSDSTMAMNGTQAGAPNLGSRQSQPMQGLSASKWAHQPPKSG</sequence>
<comment type="caution">
    <text evidence="2">The sequence shown here is derived from an EMBL/GenBank/DDBJ whole genome shotgun (WGS) entry which is preliminary data.</text>
</comment>
<dbReference type="PANTHER" id="PTHR28272">
    <property type="entry name" value="RIBONUCLEASES P/MRP PROTEIN SUBUNIT POP3"/>
    <property type="match status" value="1"/>
</dbReference>
<protein>
    <submittedName>
        <fullName evidence="2">Uncharacterized protein</fullName>
    </submittedName>
</protein>
<feature type="region of interest" description="Disordered" evidence="1">
    <location>
        <begin position="399"/>
        <end position="518"/>
    </location>
</feature>
<evidence type="ECO:0000313" key="2">
    <source>
        <dbReference type="EMBL" id="KAH0597125.1"/>
    </source>
</evidence>
<evidence type="ECO:0000256" key="1">
    <source>
        <dbReference type="SAM" id="MobiDB-lite"/>
    </source>
</evidence>
<dbReference type="GO" id="GO:0005655">
    <property type="term" value="C:nucleolar ribonuclease P complex"/>
    <property type="evidence" value="ECO:0007669"/>
    <property type="project" value="TreeGrafter"/>
</dbReference>
<keyword evidence="3" id="KW-1185">Reference proteome</keyword>
<organism evidence="2 3">
    <name type="scientific">Metarhizium humberi</name>
    <dbReference type="NCBI Taxonomy" id="2596975"/>
    <lineage>
        <taxon>Eukaryota</taxon>
        <taxon>Fungi</taxon>
        <taxon>Dikarya</taxon>
        <taxon>Ascomycota</taxon>
        <taxon>Pezizomycotina</taxon>
        <taxon>Sordariomycetes</taxon>
        <taxon>Hypocreomycetidae</taxon>
        <taxon>Hypocreales</taxon>
        <taxon>Clavicipitaceae</taxon>
        <taxon>Metarhizium</taxon>
    </lineage>
</organism>
<dbReference type="GO" id="GO:0034965">
    <property type="term" value="P:intronic box C/D snoRNA processing"/>
    <property type="evidence" value="ECO:0007669"/>
    <property type="project" value="TreeGrafter"/>
</dbReference>
<proteinExistence type="predicted"/>
<feature type="region of interest" description="Disordered" evidence="1">
    <location>
        <begin position="576"/>
        <end position="603"/>
    </location>
</feature>
<dbReference type="GO" id="GO:0004526">
    <property type="term" value="F:ribonuclease P activity"/>
    <property type="evidence" value="ECO:0007669"/>
    <property type="project" value="TreeGrafter"/>
</dbReference>
<dbReference type="EMBL" id="JACEFI010000008">
    <property type="protein sequence ID" value="KAH0597125.1"/>
    <property type="molecule type" value="Genomic_DNA"/>
</dbReference>
<accession>A0A9P8MB80</accession>
<feature type="compositionally biased region" description="Low complexity" evidence="1">
    <location>
        <begin position="470"/>
        <end position="492"/>
    </location>
</feature>
<feature type="compositionally biased region" description="Polar residues" evidence="1">
    <location>
        <begin position="714"/>
        <end position="738"/>
    </location>
</feature>
<dbReference type="GO" id="GO:0008033">
    <property type="term" value="P:tRNA processing"/>
    <property type="evidence" value="ECO:0007669"/>
    <property type="project" value="InterPro"/>
</dbReference>
<dbReference type="GO" id="GO:0000171">
    <property type="term" value="F:ribonuclease MRP activity"/>
    <property type="evidence" value="ECO:0007669"/>
    <property type="project" value="TreeGrafter"/>
</dbReference>
<name>A0A9P8MB80_9HYPO</name>
<dbReference type="AlphaFoldDB" id="A0A9P8MB80"/>
<feature type="compositionally biased region" description="Polar residues" evidence="1">
    <location>
        <begin position="414"/>
        <end position="433"/>
    </location>
</feature>
<evidence type="ECO:0000313" key="3">
    <source>
        <dbReference type="Proteomes" id="UP000764110"/>
    </source>
</evidence>
<reference evidence="2 3" key="1">
    <citation type="submission" date="2020-07" db="EMBL/GenBank/DDBJ databases">
        <title>Metarhizium humberi genome.</title>
        <authorList>
            <person name="Lysoe E."/>
        </authorList>
    </citation>
    <scope>NUCLEOTIDE SEQUENCE [LARGE SCALE GENOMIC DNA]</scope>
    <source>
        <strain evidence="2 3">ESALQ1638</strain>
    </source>
</reference>
<dbReference type="InterPro" id="IPR013241">
    <property type="entry name" value="RNase_P_Pop3"/>
</dbReference>
<dbReference type="GO" id="GO:0006364">
    <property type="term" value="P:rRNA processing"/>
    <property type="evidence" value="ECO:0007669"/>
    <property type="project" value="InterPro"/>
</dbReference>
<feature type="compositionally biased region" description="Basic and acidic residues" evidence="1">
    <location>
        <begin position="576"/>
        <end position="585"/>
    </location>
</feature>
<gene>
    <name evidence="2" type="ORF">MHUMG1_05435</name>
</gene>
<feature type="region of interest" description="Disordered" evidence="1">
    <location>
        <begin position="714"/>
        <end position="750"/>
    </location>
</feature>
<dbReference type="GO" id="GO:0005829">
    <property type="term" value="C:cytosol"/>
    <property type="evidence" value="ECO:0007669"/>
    <property type="project" value="TreeGrafter"/>
</dbReference>
<feature type="compositionally biased region" description="Polar residues" evidence="1">
    <location>
        <begin position="443"/>
        <end position="457"/>
    </location>
</feature>
<dbReference type="PANTHER" id="PTHR28272:SF1">
    <property type="entry name" value="RIBONUCLEASES P_MRP PROTEIN SUBUNIT POP3"/>
    <property type="match status" value="1"/>
</dbReference>